<reference evidence="2" key="1">
    <citation type="submission" date="2021-03" db="EMBL/GenBank/DDBJ databases">
        <authorList>
            <person name="Bekaert M."/>
        </authorList>
    </citation>
    <scope>NUCLEOTIDE SEQUENCE</scope>
</reference>
<keyword evidence="3" id="KW-1185">Reference proteome</keyword>
<dbReference type="OrthoDB" id="6243574at2759"/>
<organism evidence="2 3">
    <name type="scientific">Mytilus edulis</name>
    <name type="common">Blue mussel</name>
    <dbReference type="NCBI Taxonomy" id="6550"/>
    <lineage>
        <taxon>Eukaryota</taxon>
        <taxon>Metazoa</taxon>
        <taxon>Spiralia</taxon>
        <taxon>Lophotrochozoa</taxon>
        <taxon>Mollusca</taxon>
        <taxon>Bivalvia</taxon>
        <taxon>Autobranchia</taxon>
        <taxon>Pteriomorphia</taxon>
        <taxon>Mytilida</taxon>
        <taxon>Mytiloidea</taxon>
        <taxon>Mytilidae</taxon>
        <taxon>Mytilinae</taxon>
        <taxon>Mytilus</taxon>
    </lineage>
</organism>
<evidence type="ECO:0000259" key="1">
    <source>
        <dbReference type="PROSITE" id="PS50879"/>
    </source>
</evidence>
<protein>
    <recommendedName>
        <fullName evidence="1">RNase H type-1 domain-containing protein</fullName>
    </recommendedName>
</protein>
<gene>
    <name evidence="2" type="ORF">MEDL_40886</name>
</gene>
<dbReference type="GO" id="GO:0004523">
    <property type="term" value="F:RNA-DNA hybrid ribonuclease activity"/>
    <property type="evidence" value="ECO:0007669"/>
    <property type="project" value="InterPro"/>
</dbReference>
<feature type="domain" description="RNase H type-1" evidence="1">
    <location>
        <begin position="700"/>
        <end position="817"/>
    </location>
</feature>
<dbReference type="Gene3D" id="3.30.420.10">
    <property type="entry name" value="Ribonuclease H-like superfamily/Ribonuclease H"/>
    <property type="match status" value="1"/>
</dbReference>
<evidence type="ECO:0000313" key="2">
    <source>
        <dbReference type="EMBL" id="CAG2227897.1"/>
    </source>
</evidence>
<dbReference type="PANTHER" id="PTHR19446">
    <property type="entry name" value="REVERSE TRANSCRIPTASES"/>
    <property type="match status" value="1"/>
</dbReference>
<dbReference type="Pfam" id="PF00078">
    <property type="entry name" value="RVT_1"/>
    <property type="match status" value="1"/>
</dbReference>
<name>A0A8S3T932_MYTED</name>
<dbReference type="GO" id="GO:0003676">
    <property type="term" value="F:nucleic acid binding"/>
    <property type="evidence" value="ECO:0007669"/>
    <property type="project" value="InterPro"/>
</dbReference>
<accession>A0A8S3T932</accession>
<dbReference type="InterPro" id="IPR000477">
    <property type="entry name" value="RT_dom"/>
</dbReference>
<dbReference type="AlphaFoldDB" id="A0A8S3T932"/>
<dbReference type="InterPro" id="IPR036397">
    <property type="entry name" value="RNaseH_sf"/>
</dbReference>
<proteinExistence type="predicted"/>
<evidence type="ECO:0000313" key="3">
    <source>
        <dbReference type="Proteomes" id="UP000683360"/>
    </source>
</evidence>
<sequence length="982" mass="113199">MIVCNYGSKHDESIYQGRRVSNTNEVLVVKTLRFQQQQVPQKDRPPNFGILSKLLGKRNGGNLELEKADWKKWKESTKERFENFIFNREEKVQELYNRFEKEIMECMEESIPKIEKKKFFAHRHPVWWDDAVKDSKKSLNQAQRKFKVKSTPNNFENLKQAEINFNKVKDLAQEEWGNNLAEKLSKAANVKDKWSVFRKMTKKQNNNMVLPFVDGNGNVTFKEEIKCEELETTFFKGKHLNPSSFNAKFYKEIMDKYHSISNDEEQHLEDDKDININFAIEQDELAGAVYRLKNETCPGPDNYFSLLFINGDDNLYSTLLYIMNKSWDEGSLPKSWKQANVKFIKKIGKPNYNNPSSYRPISLTSILGKLMERIVTSRLEGYVESKFILDKEQEGFRHFRSTDNALLSFVQNIFNGFNKDESTIALMIDLEKAYDSVWREGLLTKLHGYGIKGKDKDELVKELQKDINSIHEWSTKWRINLSIEKTEFCVFSRNGMTKENIKIMLQGKELKYNPNPKILGLTLDEKCNFNKHIDTVEQKAQKSLGIIRNIKGIAKVSTKILIQIYQSIVLSTMLYASSVWQINNNTHIDKLNAIQRKGLALCLNQPATASIEALEVVAGIVPLDLKREEAGIRQIAKIKSYKITIPIKQIFEDWKNINEPEKIISPIGKMVLQSEDMKRSTDIDSDYIESQFEFRGLAASKSPPEYWKNLGSSKTRSEEQAFQGKTIILEKIQQLKKNTTLAFTDGSCKGNPDSQSAIGILTLNWKSDNYGKTIHDIKIGILALKSEGIIVSIEWTPGHADIQGNELADQLAKKAAQEAEKIQSIPLFTKQDIQKGAKDSVMLKWQNRWDTSEKGRRYYAFQQNVKNTIPKDKPSTEIYRITTSLRTGYCNLNSYKSMICPALIDKCSCGQIETVDHYLLDCENYEEAREKLRSALYFITSKLTLESEVLLATTENDNYKHHIEDIQDLLGVFIKDTGRFTK</sequence>
<dbReference type="InterPro" id="IPR002156">
    <property type="entry name" value="RNaseH_domain"/>
</dbReference>
<dbReference type="PROSITE" id="PS50879">
    <property type="entry name" value="RNASE_H_1"/>
    <property type="match status" value="1"/>
</dbReference>
<comment type="caution">
    <text evidence="2">The sequence shown here is derived from an EMBL/GenBank/DDBJ whole genome shotgun (WGS) entry which is preliminary data.</text>
</comment>
<dbReference type="InterPro" id="IPR012337">
    <property type="entry name" value="RNaseH-like_sf"/>
</dbReference>
<dbReference type="CDD" id="cd01650">
    <property type="entry name" value="RT_nLTR_like"/>
    <property type="match status" value="1"/>
</dbReference>
<dbReference type="SUPFAM" id="SSF53098">
    <property type="entry name" value="Ribonuclease H-like"/>
    <property type="match status" value="1"/>
</dbReference>
<dbReference type="EMBL" id="CAJPWZ010001981">
    <property type="protein sequence ID" value="CAG2227897.1"/>
    <property type="molecule type" value="Genomic_DNA"/>
</dbReference>
<dbReference type="Proteomes" id="UP000683360">
    <property type="component" value="Unassembled WGS sequence"/>
</dbReference>